<keyword evidence="8" id="KW-1185">Reference proteome</keyword>
<reference evidence="7" key="2">
    <citation type="journal article" date="2021" name="Data Brief">
        <title>Draft genome sequence data of the facultative, thermophilic, xylanolytic bacterium Paenibacillus sp. strain DA-C8.</title>
        <authorList>
            <person name="Chhe C."/>
            <person name="Uke A."/>
            <person name="Baramee S."/>
            <person name="Ungkulpasvich U."/>
            <person name="Tachaapaikoon C."/>
            <person name="Pason P."/>
            <person name="Waeonukul R."/>
            <person name="Ratanakhanokchai K."/>
            <person name="Kosugi A."/>
        </authorList>
    </citation>
    <scope>NUCLEOTIDE SEQUENCE</scope>
    <source>
        <strain evidence="7">DA-C8</strain>
    </source>
</reference>
<keyword evidence="2 3" id="KW-0186">Copper</keyword>
<dbReference type="RefSeq" id="WP_200967511.1">
    <property type="nucleotide sequence ID" value="NZ_BMAQ01000041.1"/>
</dbReference>
<gene>
    <name evidence="7" type="ORF">PRECH8_26100</name>
</gene>
<dbReference type="PANTHER" id="PTHR12151">
    <property type="entry name" value="ELECTRON TRANSPORT PROTIN SCO1/SENC FAMILY MEMBER"/>
    <property type="match status" value="1"/>
</dbReference>
<keyword evidence="5" id="KW-0472">Membrane</keyword>
<evidence type="ECO:0000313" key="7">
    <source>
        <dbReference type="EMBL" id="GFR39314.1"/>
    </source>
</evidence>
<keyword evidence="5" id="KW-0812">Transmembrane</keyword>
<feature type="binding site" evidence="3">
    <location>
        <position position="76"/>
    </location>
    <ligand>
        <name>Cu cation</name>
        <dbReference type="ChEBI" id="CHEBI:23378"/>
    </ligand>
</feature>
<evidence type="ECO:0000259" key="6">
    <source>
        <dbReference type="PROSITE" id="PS51352"/>
    </source>
</evidence>
<comment type="caution">
    <text evidence="7">The sequence shown here is derived from an EMBL/GenBank/DDBJ whole genome shotgun (WGS) entry which is preliminary data.</text>
</comment>
<dbReference type="EMBL" id="BMAQ01000041">
    <property type="protein sequence ID" value="GFR39314.1"/>
    <property type="molecule type" value="Genomic_DNA"/>
</dbReference>
<accession>A0A916QGM1</accession>
<evidence type="ECO:0000256" key="5">
    <source>
        <dbReference type="SAM" id="Phobius"/>
    </source>
</evidence>
<feature type="transmembrane region" description="Helical" evidence="5">
    <location>
        <begin position="12"/>
        <end position="29"/>
    </location>
</feature>
<keyword evidence="4" id="KW-1015">Disulfide bond</keyword>
<dbReference type="InterPro" id="IPR003782">
    <property type="entry name" value="SCO1/SenC"/>
</dbReference>
<reference evidence="7" key="1">
    <citation type="submission" date="2020-08" db="EMBL/GenBank/DDBJ databases">
        <authorList>
            <person name="Uke A."/>
            <person name="Chhe C."/>
            <person name="Baramee S."/>
            <person name="Kosugi A."/>
        </authorList>
    </citation>
    <scope>NUCLEOTIDE SEQUENCE</scope>
    <source>
        <strain evidence="7">DA-C8</strain>
    </source>
</reference>
<dbReference type="GO" id="GO:0046872">
    <property type="term" value="F:metal ion binding"/>
    <property type="evidence" value="ECO:0007669"/>
    <property type="project" value="UniProtKB-KW"/>
</dbReference>
<evidence type="ECO:0000256" key="2">
    <source>
        <dbReference type="ARBA" id="ARBA00023008"/>
    </source>
</evidence>
<feature type="binding site" evidence="3">
    <location>
        <position position="167"/>
    </location>
    <ligand>
        <name>Cu cation</name>
        <dbReference type="ChEBI" id="CHEBI:23378"/>
    </ligand>
</feature>
<dbReference type="Gene3D" id="3.40.30.10">
    <property type="entry name" value="Glutaredoxin"/>
    <property type="match status" value="1"/>
</dbReference>
<keyword evidence="3" id="KW-0479">Metal-binding</keyword>
<dbReference type="SUPFAM" id="SSF52833">
    <property type="entry name" value="Thioredoxin-like"/>
    <property type="match status" value="1"/>
</dbReference>
<dbReference type="PANTHER" id="PTHR12151:SF25">
    <property type="entry name" value="LINALOOL DEHYDRATASE_ISOMERASE DOMAIN-CONTAINING PROTEIN"/>
    <property type="match status" value="1"/>
</dbReference>
<dbReference type="Proteomes" id="UP000654993">
    <property type="component" value="Unassembled WGS sequence"/>
</dbReference>
<evidence type="ECO:0000256" key="3">
    <source>
        <dbReference type="PIRSR" id="PIRSR603782-1"/>
    </source>
</evidence>
<proteinExistence type="inferred from homology"/>
<keyword evidence="5" id="KW-1133">Transmembrane helix</keyword>
<sequence>MQTARNNWKYWIPLAVAVVIVAVIAYFLLSRVSFGSKLPNEGPAPAFSMYDLEGNEVSLENTAGKARLVYFYFAHCPDVCSPTNYMLYEVQEGLKKAGVFGDGALIMSITFDPERDTTEHLLEYSASMQADLEGWYFLRHDDVDMVREVSRQYGVEVIPSGEGDFIHANIYTLIDGNGNIRKTYSPNVPLLFSPETRDDFIAEIIEDMVSLAK</sequence>
<dbReference type="CDD" id="cd02968">
    <property type="entry name" value="SCO"/>
    <property type="match status" value="1"/>
</dbReference>
<feature type="binding site" evidence="3">
    <location>
        <position position="80"/>
    </location>
    <ligand>
        <name>Cu cation</name>
        <dbReference type="ChEBI" id="CHEBI:23378"/>
    </ligand>
</feature>
<dbReference type="InterPro" id="IPR013766">
    <property type="entry name" value="Thioredoxin_domain"/>
</dbReference>
<dbReference type="InterPro" id="IPR036249">
    <property type="entry name" value="Thioredoxin-like_sf"/>
</dbReference>
<organism evidence="7 8">
    <name type="scientific">Insulibacter thermoxylanivorax</name>
    <dbReference type="NCBI Taxonomy" id="2749268"/>
    <lineage>
        <taxon>Bacteria</taxon>
        <taxon>Bacillati</taxon>
        <taxon>Bacillota</taxon>
        <taxon>Bacilli</taxon>
        <taxon>Bacillales</taxon>
        <taxon>Paenibacillaceae</taxon>
        <taxon>Insulibacter</taxon>
    </lineage>
</organism>
<name>A0A916QGM1_9BACL</name>
<feature type="disulfide bond" description="Redox-active" evidence="4">
    <location>
        <begin position="76"/>
        <end position="80"/>
    </location>
</feature>
<dbReference type="PROSITE" id="PS51352">
    <property type="entry name" value="THIOREDOXIN_2"/>
    <property type="match status" value="1"/>
</dbReference>
<dbReference type="AlphaFoldDB" id="A0A916QGM1"/>
<evidence type="ECO:0000313" key="8">
    <source>
        <dbReference type="Proteomes" id="UP000654993"/>
    </source>
</evidence>
<evidence type="ECO:0000256" key="4">
    <source>
        <dbReference type="PIRSR" id="PIRSR603782-2"/>
    </source>
</evidence>
<comment type="similarity">
    <text evidence="1">Belongs to the SCO1/2 family.</text>
</comment>
<protein>
    <submittedName>
        <fullName evidence="7">Electron transporter SenC</fullName>
    </submittedName>
</protein>
<dbReference type="Pfam" id="PF02630">
    <property type="entry name" value="SCO1-SenC"/>
    <property type="match status" value="1"/>
</dbReference>
<evidence type="ECO:0000256" key="1">
    <source>
        <dbReference type="ARBA" id="ARBA00010996"/>
    </source>
</evidence>
<feature type="domain" description="Thioredoxin" evidence="6">
    <location>
        <begin position="38"/>
        <end position="206"/>
    </location>
</feature>